<evidence type="ECO:0000259" key="6">
    <source>
        <dbReference type="SMART" id="SM00062"/>
    </source>
</evidence>
<dbReference type="Gene3D" id="3.40.190.10">
    <property type="entry name" value="Periplasmic binding protein-like II"/>
    <property type="match status" value="2"/>
</dbReference>
<dbReference type="Pfam" id="PF00497">
    <property type="entry name" value="SBP_bac_3"/>
    <property type="match status" value="1"/>
</dbReference>
<evidence type="ECO:0000256" key="3">
    <source>
        <dbReference type="ARBA" id="ARBA00022729"/>
    </source>
</evidence>
<protein>
    <submittedName>
        <fullName evidence="7">Transporter substrate-binding domain-containing protein</fullName>
    </submittedName>
</protein>
<evidence type="ECO:0000256" key="5">
    <source>
        <dbReference type="SAM" id="SignalP"/>
    </source>
</evidence>
<sequence>MKNLVKKLMLAAMTLSLGLVGVTASVQAQDSESPVLDKIKADGKIVLGTSADFPPFEWHLVEDGQDTIVGFDIDIAQAIADALEVELVVEDMNFDSLVAAVKTGRVDMVMAGMNPTEERKKEVDFSDIYYQSGFVALVPADKVGDYADFNDIANLKVGVQKGTSQEAFVNETLTEAEITSMPKNDALIAAMMTNRLDAIIIDKIVGEQFVSVNPDIAIANFEVPHEEDGTAIAIAKGNEALLVEIQAVLDELTESGEIEELFIKNIDLMAGSVE</sequence>
<feature type="domain" description="Solute-binding protein family 3/N-terminal" evidence="6">
    <location>
        <begin position="44"/>
        <end position="269"/>
    </location>
</feature>
<evidence type="ECO:0000313" key="7">
    <source>
        <dbReference type="EMBL" id="UUX33894.1"/>
    </source>
</evidence>
<evidence type="ECO:0000256" key="4">
    <source>
        <dbReference type="RuleBase" id="RU003744"/>
    </source>
</evidence>
<name>A0ABY5P565_9LACT</name>
<dbReference type="PANTHER" id="PTHR35936">
    <property type="entry name" value="MEMBRANE-BOUND LYTIC MUREIN TRANSGLYCOSYLASE F"/>
    <property type="match status" value="1"/>
</dbReference>
<dbReference type="Proteomes" id="UP001315967">
    <property type="component" value="Chromosome"/>
</dbReference>
<accession>A0ABY5P565</accession>
<dbReference type="RefSeq" id="WP_313793397.1">
    <property type="nucleotide sequence ID" value="NZ_CP102453.1"/>
</dbReference>
<dbReference type="EMBL" id="CP102453">
    <property type="protein sequence ID" value="UUX33894.1"/>
    <property type="molecule type" value="Genomic_DNA"/>
</dbReference>
<proteinExistence type="inferred from homology"/>
<feature type="chain" id="PRO_5047508873" evidence="5">
    <location>
        <begin position="29"/>
        <end position="274"/>
    </location>
</feature>
<gene>
    <name evidence="7" type="ORF">NRE15_13575</name>
</gene>
<comment type="similarity">
    <text evidence="2 4">Belongs to the bacterial solute-binding protein 3 family.</text>
</comment>
<dbReference type="PANTHER" id="PTHR35936:SF17">
    <property type="entry name" value="ARGININE-BINDING EXTRACELLULAR PROTEIN ARTP"/>
    <property type="match status" value="1"/>
</dbReference>
<dbReference type="InterPro" id="IPR001638">
    <property type="entry name" value="Solute-binding_3/MltF_N"/>
</dbReference>
<dbReference type="InterPro" id="IPR018313">
    <property type="entry name" value="SBP_3_CS"/>
</dbReference>
<dbReference type="PROSITE" id="PS01039">
    <property type="entry name" value="SBP_BACTERIAL_3"/>
    <property type="match status" value="1"/>
</dbReference>
<evidence type="ECO:0000256" key="2">
    <source>
        <dbReference type="ARBA" id="ARBA00010333"/>
    </source>
</evidence>
<dbReference type="SMART" id="SM00062">
    <property type="entry name" value="PBPb"/>
    <property type="match status" value="1"/>
</dbReference>
<evidence type="ECO:0000313" key="8">
    <source>
        <dbReference type="Proteomes" id="UP001315967"/>
    </source>
</evidence>
<keyword evidence="3 5" id="KW-0732">Signal</keyword>
<feature type="signal peptide" evidence="5">
    <location>
        <begin position="1"/>
        <end position="28"/>
    </location>
</feature>
<reference evidence="7 8" key="1">
    <citation type="submission" date="2022-08" db="EMBL/GenBank/DDBJ databases">
        <title>Aerococcaceae sp. nov isolated from spoiled eye mask.</title>
        <authorList>
            <person name="Zhou G."/>
            <person name="Xie X.-B."/>
            <person name="Shi Q.-S."/>
            <person name="Wang Y.-S."/>
            <person name="Wen X."/>
            <person name="Peng H."/>
            <person name="Yang X.-J."/>
            <person name="Tao H.-B."/>
            <person name="Huang X.-M."/>
        </authorList>
    </citation>
    <scope>NUCLEOTIDE SEQUENCE [LARGE SCALE GENOMIC DNA]</scope>
    <source>
        <strain evidence="8">DM20194951</strain>
    </source>
</reference>
<comment type="subcellular location">
    <subcellularLocation>
        <location evidence="1">Cell envelope</location>
    </subcellularLocation>
</comment>
<organism evidence="7 8">
    <name type="scientific">Fundicoccus culcitae</name>
    <dbReference type="NCBI Taxonomy" id="2969821"/>
    <lineage>
        <taxon>Bacteria</taxon>
        <taxon>Bacillati</taxon>
        <taxon>Bacillota</taxon>
        <taxon>Bacilli</taxon>
        <taxon>Lactobacillales</taxon>
        <taxon>Aerococcaceae</taxon>
        <taxon>Fundicoccus</taxon>
    </lineage>
</organism>
<dbReference type="SUPFAM" id="SSF53850">
    <property type="entry name" value="Periplasmic binding protein-like II"/>
    <property type="match status" value="1"/>
</dbReference>
<evidence type="ECO:0000256" key="1">
    <source>
        <dbReference type="ARBA" id="ARBA00004196"/>
    </source>
</evidence>
<keyword evidence="8" id="KW-1185">Reference proteome</keyword>